<proteinExistence type="predicted"/>
<protein>
    <submittedName>
        <fullName evidence="1">Phosphoinositide phosphatase SAC1-like</fullName>
    </submittedName>
</protein>
<feature type="non-terminal residue" evidence="1">
    <location>
        <position position="1"/>
    </location>
</feature>
<accession>A0A392PNJ2</accession>
<evidence type="ECO:0000313" key="2">
    <source>
        <dbReference type="Proteomes" id="UP000265520"/>
    </source>
</evidence>
<dbReference type="Proteomes" id="UP000265520">
    <property type="component" value="Unassembled WGS sequence"/>
</dbReference>
<sequence>EIQLKSPNWLFGQRKYEEGPSAAKVVSSETEIGGCNANDFCNLNWLSSGNDMNEGDVFQRYFTMTSANEANGWYGGTLLGDQDENSEIYKHYAELCQVCSEILSMPTSL</sequence>
<name>A0A392PNJ2_9FABA</name>
<dbReference type="EMBL" id="LXQA010086688">
    <property type="protein sequence ID" value="MCI13059.1"/>
    <property type="molecule type" value="Genomic_DNA"/>
</dbReference>
<reference evidence="1 2" key="1">
    <citation type="journal article" date="2018" name="Front. Plant Sci.">
        <title>Red Clover (Trifolium pratense) and Zigzag Clover (T. medium) - A Picture of Genomic Similarities and Differences.</title>
        <authorList>
            <person name="Dluhosova J."/>
            <person name="Istvanek J."/>
            <person name="Nedelnik J."/>
            <person name="Repkova J."/>
        </authorList>
    </citation>
    <scope>NUCLEOTIDE SEQUENCE [LARGE SCALE GENOMIC DNA]</scope>
    <source>
        <strain evidence="2">cv. 10/8</strain>
        <tissue evidence="1">Leaf</tissue>
    </source>
</reference>
<keyword evidence="2" id="KW-1185">Reference proteome</keyword>
<comment type="caution">
    <text evidence="1">The sequence shown here is derived from an EMBL/GenBank/DDBJ whole genome shotgun (WGS) entry which is preliminary data.</text>
</comment>
<evidence type="ECO:0000313" key="1">
    <source>
        <dbReference type="EMBL" id="MCI13059.1"/>
    </source>
</evidence>
<organism evidence="1 2">
    <name type="scientific">Trifolium medium</name>
    <dbReference type="NCBI Taxonomy" id="97028"/>
    <lineage>
        <taxon>Eukaryota</taxon>
        <taxon>Viridiplantae</taxon>
        <taxon>Streptophyta</taxon>
        <taxon>Embryophyta</taxon>
        <taxon>Tracheophyta</taxon>
        <taxon>Spermatophyta</taxon>
        <taxon>Magnoliopsida</taxon>
        <taxon>eudicotyledons</taxon>
        <taxon>Gunneridae</taxon>
        <taxon>Pentapetalae</taxon>
        <taxon>rosids</taxon>
        <taxon>fabids</taxon>
        <taxon>Fabales</taxon>
        <taxon>Fabaceae</taxon>
        <taxon>Papilionoideae</taxon>
        <taxon>50 kb inversion clade</taxon>
        <taxon>NPAAA clade</taxon>
        <taxon>Hologalegina</taxon>
        <taxon>IRL clade</taxon>
        <taxon>Trifolieae</taxon>
        <taxon>Trifolium</taxon>
    </lineage>
</organism>
<dbReference type="AlphaFoldDB" id="A0A392PNJ2"/>